<dbReference type="GO" id="GO:0044666">
    <property type="term" value="C:MLL3/4 complex"/>
    <property type="evidence" value="ECO:0007669"/>
    <property type="project" value="TreeGrafter"/>
</dbReference>
<dbReference type="CDD" id="cd17710">
    <property type="entry name" value="BRCT_PAXIP1_rpt2"/>
    <property type="match status" value="1"/>
</dbReference>
<proteinExistence type="predicted"/>
<evidence type="ECO:0000259" key="7">
    <source>
        <dbReference type="PROSITE" id="PS50172"/>
    </source>
</evidence>
<keyword evidence="10" id="KW-1185">Reference proteome</keyword>
<gene>
    <name evidence="8" type="ORF">SSS_3512</name>
</gene>
<reference evidence="8" key="2">
    <citation type="submission" date="2020-01" db="EMBL/GenBank/DDBJ databases">
        <authorList>
            <person name="Korhonen P.K.K."/>
            <person name="Guangxu M.G."/>
            <person name="Wang T.W."/>
            <person name="Stroehlein A.J.S."/>
            <person name="Young N.D."/>
            <person name="Ang C.-S.A."/>
            <person name="Fernando D.W.F."/>
            <person name="Lu H.L."/>
            <person name="Taylor S.T."/>
            <person name="Ehtesham M.E.M."/>
            <person name="Najaraj S.H.N."/>
            <person name="Harsha G.H.G."/>
            <person name="Madugundu A.M."/>
            <person name="Renuse S.R."/>
            <person name="Holt D.H."/>
            <person name="Pandey A.P."/>
            <person name="Papenfuss A.P."/>
            <person name="Gasser R.B.G."/>
            <person name="Fischer K.F."/>
        </authorList>
    </citation>
    <scope>NUCLEOTIDE SEQUENCE</scope>
    <source>
        <strain evidence="8">SSS_KF_BRIS2020</strain>
    </source>
</reference>
<feature type="compositionally biased region" description="Low complexity" evidence="6">
    <location>
        <begin position="586"/>
        <end position="598"/>
    </location>
</feature>
<dbReference type="PANTHER" id="PTHR23196:SF1">
    <property type="entry name" value="PAX-INTERACTING PROTEIN 1"/>
    <property type="match status" value="1"/>
</dbReference>
<sequence length="2126" mass="241501">MANESEKSFLADIDEIVLENVDSDFATSEIKISSRMTTSDATINTNDFHSSLTVDSAKKICDMIVSKQDECSTEKLDIANINSESSNDNVVDRENYNDENHLKGQIDDNLNTEHSIIEDLIQSVGIESSVDQINFNDSNSDEQFSVLTSNLAPKIIAANTELINEALDHIALESTILVQETDLMVSYAVDDKENELLDNLDLKDQSENFVQPLLEDETSIPMPSSLAQPDNQIDNYFFGTEIERRSLESQESFESKPSGLNSENEKIGEELRSAHSELDRKICEKKTDETFRYEDYFDYDVANISSNLFGSIKFAVCENVSHLDKVKKILIKFGAKFLNYLSDSATHFIADDPDHPSVSEAIDIYEKPVVASRWVWLSLRARKVLPVEPFFLINDEKRIFAKVKACPSQLSQNDCRKIWSMMTYYGGKFQLHLDSECTHLITFKTSGVKYDIATKNKAIKIVTPDWIIDSIRNSKLCDESKYGPKLLIDHCQNQAKYTCIKDRLPRKSSAENVDSDNNKKEASKKNVAMNKSVTMTISTEAVVTVKKPNTDMPLQTTGPDSFSIDSAGESDQPIPLDQCHPSKPVSSASGPRASTSSTETVPDFANQEKVSSDSMLPIEKNQYPQNSHLISQVRHPSISKVSVLKQSYVNSPSINQNDPSRSILNTEQHSLNQKTQINETYKEEHGIQSDTFSKFQQKLPHENLNKASVPSHSQQFRSIQVLDQVPQSSTQMQSNAESQSRQAYLQPSQVHLQQQPHNSSSLIKIQGSQQVVTHQTPIRMFQQEHQVINNSSTVDQSNQFRQSQFQQNFTVQSDLNQSQSIVHQLPGQIRPKAIHIASNQTNIPISQQSKEPILQQQHFMIKQNLGNVQPSLTQNVHSGSQYNQNYIMMNTGQSDSPIASDKQLYGKTRMQMVRISVPSQQQVANQNLVRQQSNNHQHLPRSPIMMNFQVNQSKCQRSPLVLSETENSTTQIFSPSVNQTSTMVRPAMSNQMNNESIPHYAPLQQVNNPMHRNPHSQQIQFVRQMNWSQNQQQNQFQQQSCQITRPQAAPMNQNRQQSWIRQPVTHQQRPFIQGSRMIRLASNVDSINQQHQAHDSTFNKVRTNQMVKQSSEQDQHPSLSNNFANASLVMQNTKNISAVGASGQSQSSNVTAQQLQPAPTPTPTTFSESAGQHSVGNVSSVVNEKTKTALANLLNNRLNLQLQQQQQTTNLNNNTLLVNNGFSSNQVVSSTSPSIQTSGSLNVNTFTKQANKFIPNNINQTVSHSQKNDSTINNSSAISNQFYNQDQMIRQQFLHQQHLQQQQQSSSQHSAHIQFPGSYRSTLIQTNQHLSLNTQKNCYQQSKMLNTLNSNHSQQIRHYQPSILYPQLQQKHVAPSQPTQASLHNQSNSMTALHTSPILEQCQSIHYFGHEISKIPIKSDECLIGCKFTISPTYLENPKTCKLIEGWKRKIEHYGGRFETDSEKFSAGVSHEITEHLNLPMRTFQQSSSKPISESKRYVTIFWLNDVIESGKLSPPWRFYHLPILFDPKTRPCKNHVIATTNFNIEERMMLKHLISKTGATFTQYLTKKNTVLICKKPEGKKYLKAIEYNLPIVNIGWLRDILFGFTDHVSANNLPKKYEIYNSETIDEDHDSKEIASEKLNQKIENDTFHLEYLYISHLMYPWRVPIKFSQEDIQKHREFLSKQQAKKETEKMRSLDPPIEISEEERNNDLCGIKRSRDAYSPYEKSENDKLCVEVKDQDEVEEMLAKKHVKLEREVENGRNSALNSFDNSIEDDNSRLTNESLTFPLLTNLASNGETSSLLAQSGDSNYSSNNNSLSNGSSPNINRNSEIGVQFKVPLDIKKIDSDTDQSSLSKIHFILLLGMQSKKLLKHYQAAVESLGGILVKNLDDAMKTTHLVLGRDHQTLLPKISLNFLCAFGRARYFLHSDWLDQSYRSNQFLPEQKYNFGFKNSFREDSVNKKSFSSTSDSNKNENHCEFYQTSLVFDSYGLDLFKSWSCRRADLFKNLIFLLTPSLIPSPSVLQKIIEANCGQAVLKKLPTRRQLNKLFEDHKNNSDLKVIVLTCENDLHLISNYFRESPRIEILSISFVIESILKQNLNYESFRLLSNSSQSSTVISQQNHHPSK</sequence>
<reference evidence="10" key="1">
    <citation type="journal article" date="2020" name="PLoS Negl. Trop. Dis.">
        <title>High-quality nuclear genome for Sarcoptes scabiei-A critical resource for a neglected parasite.</title>
        <authorList>
            <person name="Korhonen P.K."/>
            <person name="Gasser R.B."/>
            <person name="Ma G."/>
            <person name="Wang T."/>
            <person name="Stroehlein A.J."/>
            <person name="Young N.D."/>
            <person name="Ang C.S."/>
            <person name="Fernando D.D."/>
            <person name="Lu H.C."/>
            <person name="Taylor S."/>
            <person name="Reynolds S.L."/>
            <person name="Mofiz E."/>
            <person name="Najaraj S.H."/>
            <person name="Gowda H."/>
            <person name="Madugundu A."/>
            <person name="Renuse S."/>
            <person name="Holt D."/>
            <person name="Pandey A."/>
            <person name="Papenfuss A.T."/>
            <person name="Fischer K."/>
        </authorList>
    </citation>
    <scope>NUCLEOTIDE SEQUENCE [LARGE SCALE GENOMIC DNA]</scope>
</reference>
<feature type="domain" description="BRCT" evidence="7">
    <location>
        <begin position="1448"/>
        <end position="1521"/>
    </location>
</feature>
<dbReference type="CDD" id="cd17711">
    <property type="entry name" value="BRCT_PAXIP1_rpt3"/>
    <property type="match status" value="1"/>
</dbReference>
<dbReference type="CDD" id="cd17714">
    <property type="entry name" value="BRCT_PAXIP1_rpt1"/>
    <property type="match status" value="1"/>
</dbReference>
<evidence type="ECO:0000256" key="2">
    <source>
        <dbReference type="ARBA" id="ARBA00022763"/>
    </source>
</evidence>
<dbReference type="GO" id="GO:0006974">
    <property type="term" value="P:DNA damage response"/>
    <property type="evidence" value="ECO:0007669"/>
    <property type="project" value="UniProtKB-KW"/>
</dbReference>
<dbReference type="SUPFAM" id="SSF52113">
    <property type="entry name" value="BRCT domain"/>
    <property type="match status" value="5"/>
</dbReference>
<feature type="region of interest" description="Disordered" evidence="6">
    <location>
        <begin position="548"/>
        <end position="616"/>
    </location>
</feature>
<evidence type="ECO:0000313" key="9">
    <source>
        <dbReference type="EnsemblMetazoa" id="KAF7490028.1"/>
    </source>
</evidence>
<feature type="compositionally biased region" description="Polar residues" evidence="6">
    <location>
        <begin position="552"/>
        <end position="564"/>
    </location>
</feature>
<feature type="region of interest" description="Disordered" evidence="6">
    <location>
        <begin position="1804"/>
        <end position="1826"/>
    </location>
</feature>
<evidence type="ECO:0000256" key="3">
    <source>
        <dbReference type="ARBA" id="ARBA00023242"/>
    </source>
</evidence>
<dbReference type="PANTHER" id="PTHR23196">
    <property type="entry name" value="PAX TRANSCRIPTION ACTIVATION DOMAIN INTERACTING PROTEIN"/>
    <property type="match status" value="1"/>
</dbReference>
<keyword evidence="2" id="KW-0227">DNA damage</keyword>
<dbReference type="Pfam" id="PF00533">
    <property type="entry name" value="BRCT"/>
    <property type="match status" value="1"/>
</dbReference>
<dbReference type="PROSITE" id="PS50172">
    <property type="entry name" value="BRCT"/>
    <property type="match status" value="5"/>
</dbReference>
<feature type="domain" description="BRCT" evidence="7">
    <location>
        <begin position="1547"/>
        <end position="1603"/>
    </location>
</feature>
<dbReference type="SMART" id="SM00292">
    <property type="entry name" value="BRCT"/>
    <property type="match status" value="5"/>
</dbReference>
<dbReference type="Proteomes" id="UP000070412">
    <property type="component" value="Unassembled WGS sequence"/>
</dbReference>
<feature type="compositionally biased region" description="Polar residues" evidence="6">
    <location>
        <begin position="725"/>
        <end position="752"/>
    </location>
</feature>
<dbReference type="InterPro" id="IPR001357">
    <property type="entry name" value="BRCT_dom"/>
</dbReference>
<name>A0A834R9V9_SARSC</name>
<dbReference type="OrthoDB" id="342264at2759"/>
<dbReference type="EMBL" id="WVUK01000063">
    <property type="protein sequence ID" value="KAF7490028.1"/>
    <property type="molecule type" value="Genomic_DNA"/>
</dbReference>
<feature type="region of interest" description="Disordered" evidence="6">
    <location>
        <begin position="1139"/>
        <end position="1172"/>
    </location>
</feature>
<feature type="domain" description="BRCT" evidence="7">
    <location>
        <begin position="1860"/>
        <end position="1948"/>
    </location>
</feature>
<feature type="region of interest" description="Disordered" evidence="6">
    <location>
        <begin position="507"/>
        <end position="531"/>
    </location>
</feature>
<evidence type="ECO:0000256" key="1">
    <source>
        <dbReference type="ARBA" id="ARBA00004123"/>
    </source>
</evidence>
<dbReference type="CDD" id="cd17744">
    <property type="entry name" value="BRCT_MDC1_rpt1"/>
    <property type="match status" value="1"/>
</dbReference>
<evidence type="ECO:0000313" key="10">
    <source>
        <dbReference type="Proteomes" id="UP000070412"/>
    </source>
</evidence>
<dbReference type="Pfam" id="PF16589">
    <property type="entry name" value="BRCT_2"/>
    <property type="match status" value="1"/>
</dbReference>
<feature type="domain" description="BRCT" evidence="7">
    <location>
        <begin position="420"/>
        <end position="484"/>
    </location>
</feature>
<feature type="domain" description="BRCT" evidence="7">
    <location>
        <begin position="304"/>
        <end position="392"/>
    </location>
</feature>
<feature type="compositionally biased region" description="Low complexity" evidence="6">
    <location>
        <begin position="1139"/>
        <end position="1157"/>
    </location>
</feature>
<protein>
    <recommendedName>
        <fullName evidence="4">PAX-interacting protein 1</fullName>
    </recommendedName>
    <alternativeName>
        <fullName evidence="5">PAX transactivation activation domain-interacting protein</fullName>
    </alternativeName>
</protein>
<dbReference type="Pfam" id="PF12738">
    <property type="entry name" value="PTCB-BRCT"/>
    <property type="match status" value="2"/>
</dbReference>
<dbReference type="Gene3D" id="3.40.50.10190">
    <property type="entry name" value="BRCT domain"/>
    <property type="match status" value="6"/>
</dbReference>
<organism evidence="8">
    <name type="scientific">Sarcoptes scabiei</name>
    <name type="common">Itch mite</name>
    <name type="synonym">Acarus scabiei</name>
    <dbReference type="NCBI Taxonomy" id="52283"/>
    <lineage>
        <taxon>Eukaryota</taxon>
        <taxon>Metazoa</taxon>
        <taxon>Ecdysozoa</taxon>
        <taxon>Arthropoda</taxon>
        <taxon>Chelicerata</taxon>
        <taxon>Arachnida</taxon>
        <taxon>Acari</taxon>
        <taxon>Acariformes</taxon>
        <taxon>Sarcoptiformes</taxon>
        <taxon>Astigmata</taxon>
        <taxon>Psoroptidia</taxon>
        <taxon>Sarcoptoidea</taxon>
        <taxon>Sarcoptidae</taxon>
        <taxon>Sarcoptinae</taxon>
        <taxon>Sarcoptes</taxon>
    </lineage>
</organism>
<dbReference type="EnsemblMetazoa" id="SSS_3512s_mrna">
    <property type="protein sequence ID" value="KAF7490028.1"/>
    <property type="gene ID" value="SSS_3512"/>
</dbReference>
<evidence type="ECO:0000256" key="4">
    <source>
        <dbReference type="ARBA" id="ARBA00023858"/>
    </source>
</evidence>
<comment type="subcellular location">
    <subcellularLocation>
        <location evidence="1">Nucleus</location>
    </subcellularLocation>
</comment>
<evidence type="ECO:0000313" key="8">
    <source>
        <dbReference type="EMBL" id="KAF7490028.1"/>
    </source>
</evidence>
<dbReference type="InterPro" id="IPR036420">
    <property type="entry name" value="BRCT_dom_sf"/>
</dbReference>
<evidence type="ECO:0000256" key="6">
    <source>
        <dbReference type="SAM" id="MobiDB-lite"/>
    </source>
</evidence>
<reference evidence="9" key="3">
    <citation type="submission" date="2022-06" db="UniProtKB">
        <authorList>
            <consortium name="EnsemblMetazoa"/>
        </authorList>
    </citation>
    <scope>IDENTIFICATION</scope>
</reference>
<accession>A0A834R9V9</accession>
<feature type="compositionally biased region" description="Low complexity" evidence="6">
    <location>
        <begin position="1809"/>
        <end position="1826"/>
    </location>
</feature>
<evidence type="ECO:0000256" key="5">
    <source>
        <dbReference type="ARBA" id="ARBA00030146"/>
    </source>
</evidence>
<feature type="region of interest" description="Disordered" evidence="6">
    <location>
        <begin position="724"/>
        <end position="752"/>
    </location>
</feature>
<dbReference type="InterPro" id="IPR051579">
    <property type="entry name" value="DDR_Transcriptional_Reg"/>
</dbReference>
<keyword evidence="3" id="KW-0539">Nucleus</keyword>